<name>A0A2T1DAV5_9CYAN</name>
<feature type="chain" id="PRO_5015622077" evidence="1">
    <location>
        <begin position="22"/>
        <end position="91"/>
    </location>
</feature>
<dbReference type="AlphaFoldDB" id="A0A2T1DAV5"/>
<reference evidence="2 3" key="1">
    <citation type="submission" date="2018-02" db="EMBL/GenBank/DDBJ databases">
        <authorList>
            <person name="Cohen D.B."/>
            <person name="Kent A.D."/>
        </authorList>
    </citation>
    <scope>NUCLEOTIDE SEQUENCE [LARGE SCALE GENOMIC DNA]</scope>
    <source>
        <strain evidence="2 3">ULC007</strain>
    </source>
</reference>
<dbReference type="EMBL" id="PVWG01000026">
    <property type="protein sequence ID" value="PSB17597.1"/>
    <property type="molecule type" value="Genomic_DNA"/>
</dbReference>
<dbReference type="Proteomes" id="UP000238634">
    <property type="component" value="Unassembled WGS sequence"/>
</dbReference>
<feature type="signal peptide" evidence="1">
    <location>
        <begin position="1"/>
        <end position="21"/>
    </location>
</feature>
<evidence type="ECO:0000256" key="1">
    <source>
        <dbReference type="SAM" id="SignalP"/>
    </source>
</evidence>
<proteinExistence type="predicted"/>
<dbReference type="RefSeq" id="WP_073074015.1">
    <property type="nucleotide sequence ID" value="NZ_MPPI01000028.1"/>
</dbReference>
<evidence type="ECO:0000313" key="3">
    <source>
        <dbReference type="Proteomes" id="UP000238634"/>
    </source>
</evidence>
<gene>
    <name evidence="2" type="ORF">C7B65_18085</name>
</gene>
<accession>A0A2T1DAV5</accession>
<reference evidence="2 3" key="2">
    <citation type="submission" date="2018-03" db="EMBL/GenBank/DDBJ databases">
        <title>The ancient ancestry and fast evolution of plastids.</title>
        <authorList>
            <person name="Moore K.R."/>
            <person name="Magnabosco C."/>
            <person name="Momper L."/>
            <person name="Gold D.A."/>
            <person name="Bosak T."/>
            <person name="Fournier G.P."/>
        </authorList>
    </citation>
    <scope>NUCLEOTIDE SEQUENCE [LARGE SCALE GENOMIC DNA]</scope>
    <source>
        <strain evidence="2 3">ULC007</strain>
    </source>
</reference>
<evidence type="ECO:0000313" key="2">
    <source>
        <dbReference type="EMBL" id="PSB17597.1"/>
    </source>
</evidence>
<organism evidence="2 3">
    <name type="scientific">Phormidesmis priestleyi ULC007</name>
    <dbReference type="NCBI Taxonomy" id="1920490"/>
    <lineage>
        <taxon>Bacteria</taxon>
        <taxon>Bacillati</taxon>
        <taxon>Cyanobacteriota</taxon>
        <taxon>Cyanophyceae</taxon>
        <taxon>Leptolyngbyales</taxon>
        <taxon>Leptolyngbyaceae</taxon>
        <taxon>Phormidesmis</taxon>
    </lineage>
</organism>
<keyword evidence="1" id="KW-0732">Signal</keyword>
<comment type="caution">
    <text evidence="2">The sequence shown here is derived from an EMBL/GenBank/DDBJ whole genome shotgun (WGS) entry which is preliminary data.</text>
</comment>
<dbReference type="OrthoDB" id="573050at2"/>
<protein>
    <submittedName>
        <fullName evidence="2">Uncharacterized protein</fullName>
    </submittedName>
</protein>
<keyword evidence="3" id="KW-1185">Reference proteome</keyword>
<sequence>MKLKFVTRFSALAIGSTGAFLGIASLVPAIATAPAPPQLVPAVLGGKPIYILYMTRSGDRALVRCYPGQQPKLQVQTRTDGVKEGILTCGS</sequence>